<dbReference type="SUPFAM" id="SSF48065">
    <property type="entry name" value="DBL homology domain (DH-domain)"/>
    <property type="match status" value="1"/>
</dbReference>
<feature type="compositionally biased region" description="Basic and acidic residues" evidence="2">
    <location>
        <begin position="2195"/>
        <end position="2207"/>
    </location>
</feature>
<feature type="compositionally biased region" description="Basic and acidic residues" evidence="2">
    <location>
        <begin position="1928"/>
        <end position="1944"/>
    </location>
</feature>
<feature type="compositionally biased region" description="Basic residues" evidence="2">
    <location>
        <begin position="269"/>
        <end position="280"/>
    </location>
</feature>
<dbReference type="EMBL" id="RQTK01000003">
    <property type="protein sequence ID" value="RUS92027.1"/>
    <property type="molecule type" value="Genomic_DNA"/>
</dbReference>
<feature type="compositionally biased region" description="Low complexity" evidence="2">
    <location>
        <begin position="146"/>
        <end position="159"/>
    </location>
</feature>
<feature type="compositionally biased region" description="Pro residues" evidence="2">
    <location>
        <begin position="113"/>
        <end position="125"/>
    </location>
</feature>
<dbReference type="SUPFAM" id="SSF48350">
    <property type="entry name" value="GTPase activation domain, GAP"/>
    <property type="match status" value="1"/>
</dbReference>
<feature type="region of interest" description="Disordered" evidence="2">
    <location>
        <begin position="2489"/>
        <end position="2640"/>
    </location>
</feature>
<feature type="compositionally biased region" description="Polar residues" evidence="2">
    <location>
        <begin position="1569"/>
        <end position="1580"/>
    </location>
</feature>
<feature type="region of interest" description="Disordered" evidence="2">
    <location>
        <begin position="434"/>
        <end position="609"/>
    </location>
</feature>
<dbReference type="FunFam" id="2.30.29.30:FF:000217">
    <property type="entry name" value="Rho GTPase activating protein 20"/>
    <property type="match status" value="1"/>
</dbReference>
<feature type="compositionally biased region" description="Pro residues" evidence="2">
    <location>
        <begin position="2542"/>
        <end position="2552"/>
    </location>
</feature>
<evidence type="ECO:0008006" key="7">
    <source>
        <dbReference type="Google" id="ProtNLM"/>
    </source>
</evidence>
<dbReference type="PROSITE" id="PS50200">
    <property type="entry name" value="RA"/>
    <property type="match status" value="1"/>
</dbReference>
<comment type="caution">
    <text evidence="5">The sequence shown here is derived from an EMBL/GenBank/DDBJ whole genome shotgun (WGS) entry which is preliminary data.</text>
</comment>
<dbReference type="Proteomes" id="UP000271974">
    <property type="component" value="Unassembled WGS sequence"/>
</dbReference>
<dbReference type="InterPro" id="IPR008936">
    <property type="entry name" value="Rho_GTPase_activation_prot"/>
</dbReference>
<feature type="compositionally biased region" description="Pro residues" evidence="2">
    <location>
        <begin position="1712"/>
        <end position="1725"/>
    </location>
</feature>
<dbReference type="Pfam" id="PF00620">
    <property type="entry name" value="RhoGAP"/>
    <property type="match status" value="1"/>
</dbReference>
<feature type="compositionally biased region" description="Basic and acidic residues" evidence="2">
    <location>
        <begin position="1607"/>
        <end position="1617"/>
    </location>
</feature>
<dbReference type="PANTHER" id="PTHR23179:SF3">
    <property type="entry name" value="RHO GTPASE-ACTIVATING PROTEIN 20"/>
    <property type="match status" value="1"/>
</dbReference>
<dbReference type="PANTHER" id="PTHR23179">
    <property type="entry name" value="T-CELL ACTIVATION RHO GTPASE ACTIVATING PROTEIN-RELATED"/>
    <property type="match status" value="1"/>
</dbReference>
<feature type="compositionally biased region" description="Basic and acidic residues" evidence="2">
    <location>
        <begin position="2529"/>
        <end position="2538"/>
    </location>
</feature>
<dbReference type="Pfam" id="PF00788">
    <property type="entry name" value="RA"/>
    <property type="match status" value="1"/>
</dbReference>
<evidence type="ECO:0000256" key="2">
    <source>
        <dbReference type="SAM" id="MobiDB-lite"/>
    </source>
</evidence>
<feature type="compositionally biased region" description="Basic and acidic residues" evidence="2">
    <location>
        <begin position="1392"/>
        <end position="1405"/>
    </location>
</feature>
<feature type="compositionally biased region" description="Basic and acidic residues" evidence="2">
    <location>
        <begin position="246"/>
        <end position="265"/>
    </location>
</feature>
<dbReference type="STRING" id="188477.A0A3S1I4I4"/>
<feature type="region of interest" description="Disordered" evidence="2">
    <location>
        <begin position="1569"/>
        <end position="1647"/>
    </location>
</feature>
<feature type="compositionally biased region" description="Basic and acidic residues" evidence="2">
    <location>
        <begin position="2616"/>
        <end position="2625"/>
    </location>
</feature>
<dbReference type="CDD" id="cd13319">
    <property type="entry name" value="PH_RARhoGAP"/>
    <property type="match status" value="1"/>
</dbReference>
<feature type="compositionally biased region" description="Polar residues" evidence="2">
    <location>
        <begin position="2045"/>
        <end position="2056"/>
    </location>
</feature>
<sequence length="2640" mass="287323">MAFFGRYRSAPQLLDVGDNTYIIVGLNSPTDEDEEDDDGQSKLDSFIRQDTSTPHQDDQDGSTSLSGESAGDTTLQATGSSSTSPALTITDTPSVPSPSPSRSISHSGSPSISPAPSPAPSPSPAHSPDVWLRGRKKTRPAPLPPSNLLLPSSSSSPFSDLRHSYALDGSHPFRTSADSDSITSEPHGILFYQTSTDSGEILPESARGSNFPGELAGVDNLKKHHLKLPQTRLLDDHGLGSSLRSSRTEHLPRDRSALFRLRDAFRSPQVKRKRSKKDKHRTSDGGGDGNFSDDKSPRSSTLLRADDALNRGEGSDSPKPKGRKGDEGQKSPKPRKRGNHDSSPDMSDWIIPRGYHEIELDHEFEVKRIPDYARYLNDLLDETDPSHPDYDDLSKAAGRVTSMVKERENALSEHDPYSAMEAVQGRFPKDDLRLYQGHTDIGSPVTSSTTNINSSNNNDNDNDNCRSNVSSNHNLNNNSNNNNNNVSGINNNKNTTTSPAGGSTGHKDNLQSPPTSAKSGHTVVNKNGNDVPLGTSIAASPTSPVISPNVDRKKDKSISKHNGNDNGSGKDSPKGMHGNGKNNHLNNNSKEDKDTAMSKAKALSNRRRSAPSAVLFKSLAGSRSRSSGSLWSNAGMGKKDHDVISSFKVADTDSNRMFITEGPVQLATGMQIQERYLFLFTDLLLVAKQKSSTAFKLKQRVELCDMWIASCIEEVSETTRPSEKSFVLGWPTTNVVATFPTDQLKADWLQKLSERITEEKLRDEGKTLQLKVSPRDIESANGQHCQMTINNETQAKDVLHTCLRQLNVSENECSNYQLWVISGKEGSPYPLIGHETPFSIKLSQVRELTRSRSRDDVANMTAGDLDTVVEECAAAGQKCEFYVKHKKTPKKHHINDDSSYHKSMKKSKKSPNIFSNLIRKIRSPHPVVFGLPLSEICDENFDPPESIIRLMVLVYRRGPTVPGILRRGNKAALAKEIREKIDNGVRYSIEDHQAPTAASVFKEFLRCIPGGLLSHDLHDQWLTVSKDDPVQVKLDKIKGIISQLSPAHLRLLKLTVCLLQHLAKHSAQTNMGPSNLATCIAPSFCSPSSGAGPLPGFSHGKNGGSGFPASGSGGSASSAATLMQVQNSVREITTVFTPLITFMIVKHAELFGADILTMFVKYDCEASPPVSLEEVGEEGREGAGDGGMDGDSDKMTSMTDGAKVRHRDSSMGDEVEEEDDDEEMMRDDDDDDDVDEEDEEEEEEYGGTYGRHQAQLRRHPHSQHTDQRPAKRHGNQAPSGPRDSNSGTDSDSMHSVLSMPDTGSGMGYRRDDSSLDSLVEREYFQHEEAGSGSPQAHKSHLSPSNLSRDSGLTLSDTQLYEEDGGLGAGGLPYPGETMAGRVYQRSTSSNFELDHHQHPEGDDWLARSMVEPRALDTRRGDRLGRESKKKSRDSSEGSDGESGHGPATFRTRPPFKHSSSSPLLDIQPKGGGKAGGAELKPCLTHPPVGKRVSSDSIGEEDEGQYDHEAYVPRHLQHQHQVGQPGSAIDFRRLRLTKDMGTIVKSNSGTHLFLSDDTLPTRYNLTKGQGKVSLSVQTPQQPGRILLRQGSVTDSLGTPTPPTSPDVKASDSYEERTKSPLAKNNVFTPDSANGRRQTEPAPWEPEMNSAYRDWDGQLANKFSPGSLSLAFSKSTSDLRAQDYADDEVDDAEEQDKTITADNVSKISSRPESPVQPPSPKLPPPSPKLWGGRKSHEAEEVVDMRKRPHFSLMLRPEGDYTSNLSQPYRKQSLGLPPQHLIKGSPPPNVILQSLSGSRKEVSQTSVPLRASYDSAILSQVRRSSAADLSTHGGHDIMKSINSIRPEEYVSVTSKPIMITSTSGCVSSEDSGSNSTLHPSSLSSSSSSSSSSAASSMTSPRPSLSPLSSTNARRAKLAKYMGTLSGSSLSSKDHGAESTQQRPDKPPNYHQALQRNFMIKHSVPIGITDDDTGKQRELNAKAKALYEQSLQLYNEQRVNRTKEEDSPRSPLKTNKLTSNSLKDNCVIDQSNVNNSSVYSSRTLKGAVPQSTKKSANQLFDSPPSPSESGFLDLGSISHSLQTDVLSLRDKHQARAATTASSLSTLPAPLEETNLSASLSRHDSRLSDVSGSSSGESTITISTLGRPSDTSSSSRASMASSVTSSLGGDNSTESSLKQHSTRMSYSRHFRPQDGDEEDVNAKFKGEDKDGGRKELEWISEGEGVYVTLKKNPQQLYLESKKMYEQKQTPPLSSSSQPQQLSSSQSSTDSKTVQSQIAHFHSQLPQSFSNSGATSNLSIARKNARDYPRPKSIHDVYSLQRSQSDASESSARPLRHSPRTKSTAVPQASPAKTAEPECVRTQASSMSLQGEKCEEESTASIPTHSGLSDMPSEHHENFLKARSLFFDPELKNSGHASKPSFKVIGGSRKSLPSSTYMLSSSVSTSNLSNVKYENRLAPFQYAEDMTVESGHSPRSKSNVPIKSKLSNISASTLSLATPQSSSSSSTVPSLSSSKNNNQAKRELPWSVKTLKSLYDTKDNDKGGSRSQPPPYQDPPPFRRLQEHSRISTSSSSSAGSEISSELGFRKPSLPQGSLHRFGGPQAFAEGFGSYSSSEDGYSSSLDRKSRRSLDSSEEALSDHTNITYV</sequence>
<name>A0A3S1I4I4_ELYCH</name>
<keyword evidence="1" id="KW-0343">GTPase activation</keyword>
<dbReference type="SUPFAM" id="SSF50729">
    <property type="entry name" value="PH domain-like"/>
    <property type="match status" value="1"/>
</dbReference>
<dbReference type="SMART" id="SM00324">
    <property type="entry name" value="RhoGAP"/>
    <property type="match status" value="1"/>
</dbReference>
<protein>
    <recommendedName>
        <fullName evidence="7">Rho-GAP domain-containing protein</fullName>
    </recommendedName>
</protein>
<feature type="compositionally biased region" description="Gly residues" evidence="2">
    <location>
        <begin position="1101"/>
        <end position="1114"/>
    </location>
</feature>
<feature type="region of interest" description="Disordered" evidence="2">
    <location>
        <begin position="1096"/>
        <end position="1117"/>
    </location>
</feature>
<keyword evidence="6" id="KW-1185">Reference proteome</keyword>
<dbReference type="InterPro" id="IPR029071">
    <property type="entry name" value="Ubiquitin-like_domsf"/>
</dbReference>
<organism evidence="5 6">
    <name type="scientific">Elysia chlorotica</name>
    <name type="common">Eastern emerald elysia</name>
    <name type="synonym">Sea slug</name>
    <dbReference type="NCBI Taxonomy" id="188477"/>
    <lineage>
        <taxon>Eukaryota</taxon>
        <taxon>Metazoa</taxon>
        <taxon>Spiralia</taxon>
        <taxon>Lophotrochozoa</taxon>
        <taxon>Mollusca</taxon>
        <taxon>Gastropoda</taxon>
        <taxon>Heterobranchia</taxon>
        <taxon>Euthyneura</taxon>
        <taxon>Panpulmonata</taxon>
        <taxon>Sacoglossa</taxon>
        <taxon>Placobranchoidea</taxon>
        <taxon>Plakobranchidae</taxon>
        <taxon>Elysia</taxon>
    </lineage>
</organism>
<feature type="compositionally biased region" description="Low complexity" evidence="2">
    <location>
        <begin position="2241"/>
        <end position="2271"/>
    </location>
</feature>
<feature type="compositionally biased region" description="Basic and acidic residues" evidence="2">
    <location>
        <begin position="1413"/>
        <end position="1426"/>
    </location>
</feature>
<feature type="compositionally biased region" description="Low complexity" evidence="2">
    <location>
        <begin position="575"/>
        <end position="588"/>
    </location>
</feature>
<dbReference type="Gene3D" id="1.20.900.10">
    <property type="entry name" value="Dbl homology (DH) domain"/>
    <property type="match status" value="1"/>
</dbReference>
<dbReference type="InterPro" id="IPR001849">
    <property type="entry name" value="PH_domain"/>
</dbReference>
<evidence type="ECO:0000259" key="4">
    <source>
        <dbReference type="PROSITE" id="PS50238"/>
    </source>
</evidence>
<dbReference type="PROSITE" id="PS50238">
    <property type="entry name" value="RHOGAP"/>
    <property type="match status" value="1"/>
</dbReference>
<feature type="compositionally biased region" description="Polar residues" evidence="2">
    <location>
        <begin position="537"/>
        <end position="546"/>
    </location>
</feature>
<feature type="region of interest" description="Disordered" evidence="2">
    <location>
        <begin position="1683"/>
        <end position="1737"/>
    </location>
</feature>
<feature type="compositionally biased region" description="Low complexity" evidence="2">
    <location>
        <begin position="2603"/>
        <end position="2615"/>
    </location>
</feature>
<feature type="compositionally biased region" description="Acidic residues" evidence="2">
    <location>
        <begin position="1683"/>
        <end position="1692"/>
    </location>
</feature>
<feature type="region of interest" description="Disordered" evidence="2">
    <location>
        <begin position="232"/>
        <end position="349"/>
    </location>
</feature>
<feature type="compositionally biased region" description="Low complexity" evidence="2">
    <location>
        <begin position="2123"/>
        <end position="2161"/>
    </location>
</feature>
<feature type="region of interest" description="Disordered" evidence="2">
    <location>
        <begin position="1168"/>
        <end position="1498"/>
    </location>
</feature>
<feature type="compositionally biased region" description="Polar residues" evidence="2">
    <location>
        <begin position="2314"/>
        <end position="2325"/>
    </location>
</feature>
<feature type="compositionally biased region" description="Polar residues" evidence="2">
    <location>
        <begin position="1696"/>
        <end position="1705"/>
    </location>
</feature>
<feature type="compositionally biased region" description="Polar residues" evidence="2">
    <location>
        <begin position="1276"/>
        <end position="1295"/>
    </location>
</feature>
<feature type="compositionally biased region" description="Polar residues" evidence="2">
    <location>
        <begin position="2162"/>
        <end position="2180"/>
    </location>
</feature>
<feature type="compositionally biased region" description="Polar residues" evidence="2">
    <location>
        <begin position="1332"/>
        <end position="1358"/>
    </location>
</feature>
<feature type="compositionally biased region" description="Basic and acidic residues" evidence="2">
    <location>
        <begin position="1994"/>
        <end position="2004"/>
    </location>
</feature>
<feature type="region of interest" description="Disordered" evidence="2">
    <location>
        <begin position="2036"/>
        <end position="2070"/>
    </location>
</feature>
<dbReference type="Gene3D" id="1.10.555.10">
    <property type="entry name" value="Rho GTPase activation protein"/>
    <property type="match status" value="1"/>
</dbReference>
<dbReference type="OrthoDB" id="9994905at2759"/>
<feature type="compositionally biased region" description="Low complexity" evidence="2">
    <location>
        <begin position="1868"/>
        <end position="1907"/>
    </location>
</feature>
<feature type="region of interest" description="Disordered" evidence="2">
    <location>
        <begin position="26"/>
        <end position="214"/>
    </location>
</feature>
<evidence type="ECO:0000313" key="6">
    <source>
        <dbReference type="Proteomes" id="UP000271974"/>
    </source>
</evidence>
<feature type="compositionally biased region" description="Polar residues" evidence="2">
    <location>
        <begin position="1624"/>
        <end position="1634"/>
    </location>
</feature>
<feature type="compositionally biased region" description="Low complexity" evidence="2">
    <location>
        <begin position="446"/>
        <end position="494"/>
    </location>
</feature>
<dbReference type="InterPro" id="IPR000198">
    <property type="entry name" value="RhoGAP_dom"/>
</dbReference>
<feature type="domain" description="Rho-GAP" evidence="4">
    <location>
        <begin position="931"/>
        <end position="1151"/>
    </location>
</feature>
<feature type="compositionally biased region" description="Basic and acidic residues" evidence="2">
    <location>
        <begin position="1308"/>
        <end position="1329"/>
    </location>
</feature>
<evidence type="ECO:0000256" key="1">
    <source>
        <dbReference type="ARBA" id="ARBA00022468"/>
    </source>
</evidence>
<feature type="compositionally biased region" description="Basic and acidic residues" evidence="2">
    <location>
        <begin position="2298"/>
        <end position="2309"/>
    </location>
</feature>
<reference evidence="5 6" key="1">
    <citation type="submission" date="2019-01" db="EMBL/GenBank/DDBJ databases">
        <title>A draft genome assembly of the solar-powered sea slug Elysia chlorotica.</title>
        <authorList>
            <person name="Cai H."/>
            <person name="Li Q."/>
            <person name="Fang X."/>
            <person name="Li J."/>
            <person name="Curtis N.E."/>
            <person name="Altenburger A."/>
            <person name="Shibata T."/>
            <person name="Feng M."/>
            <person name="Maeda T."/>
            <person name="Schwartz J.A."/>
            <person name="Shigenobu S."/>
            <person name="Lundholm N."/>
            <person name="Nishiyama T."/>
            <person name="Yang H."/>
            <person name="Hasebe M."/>
            <person name="Li S."/>
            <person name="Pierce S.K."/>
            <person name="Wang J."/>
        </authorList>
    </citation>
    <scope>NUCLEOTIDE SEQUENCE [LARGE SCALE GENOMIC DNA]</scope>
    <source>
        <strain evidence="5">EC2010</strain>
        <tissue evidence="5">Whole organism of an adult</tissue>
    </source>
</reference>
<feature type="compositionally biased region" description="Low complexity" evidence="2">
    <location>
        <begin position="100"/>
        <end position="112"/>
    </location>
</feature>
<feature type="compositionally biased region" description="Low complexity" evidence="2">
    <location>
        <begin position="2489"/>
        <end position="2508"/>
    </location>
</feature>
<feature type="compositionally biased region" description="Polar residues" evidence="2">
    <location>
        <begin position="2278"/>
        <end position="2293"/>
    </location>
</feature>
<dbReference type="Pfam" id="PF22286">
    <property type="entry name" value="RHG20_PH"/>
    <property type="match status" value="1"/>
</dbReference>
<evidence type="ECO:0000259" key="3">
    <source>
        <dbReference type="PROSITE" id="PS50200"/>
    </source>
</evidence>
<dbReference type="SMART" id="SM00233">
    <property type="entry name" value="PH"/>
    <property type="match status" value="1"/>
</dbReference>
<dbReference type="GO" id="GO:0007165">
    <property type="term" value="P:signal transduction"/>
    <property type="evidence" value="ECO:0007669"/>
    <property type="project" value="InterPro"/>
</dbReference>
<accession>A0A3S1I4I4</accession>
<feature type="compositionally biased region" description="Acidic residues" evidence="2">
    <location>
        <begin position="1211"/>
        <end position="1245"/>
    </location>
</feature>
<feature type="compositionally biased region" description="Polar residues" evidence="2">
    <location>
        <begin position="560"/>
        <end position="569"/>
    </location>
</feature>
<dbReference type="InterPro" id="IPR011993">
    <property type="entry name" value="PH-like_dom_sf"/>
</dbReference>
<feature type="domain" description="Ras-associating" evidence="3">
    <location>
        <begin position="770"/>
        <end position="888"/>
    </location>
</feature>
<feature type="compositionally biased region" description="Basic and acidic residues" evidence="2">
    <location>
        <begin position="304"/>
        <end position="330"/>
    </location>
</feature>
<feature type="region of interest" description="Disordered" evidence="2">
    <location>
        <begin position="2111"/>
        <end position="2207"/>
    </location>
</feature>
<feature type="compositionally biased region" description="Polar residues" evidence="2">
    <location>
        <begin position="61"/>
        <end position="92"/>
    </location>
</feature>
<dbReference type="InterPro" id="IPR035899">
    <property type="entry name" value="DBL_dom_sf"/>
</dbReference>
<feature type="region of interest" description="Disordered" evidence="2">
    <location>
        <begin position="1859"/>
        <end position="1907"/>
    </location>
</feature>
<feature type="region of interest" description="Disordered" evidence="2">
    <location>
        <begin position="1921"/>
        <end position="1946"/>
    </location>
</feature>
<gene>
    <name evidence="5" type="ORF">EGW08_000240</name>
</gene>
<feature type="compositionally biased region" description="Polar residues" evidence="2">
    <location>
        <begin position="510"/>
        <end position="528"/>
    </location>
</feature>
<dbReference type="Gene3D" id="2.30.29.30">
    <property type="entry name" value="Pleckstrin-homology domain (PH domain)/Phosphotyrosine-binding domain (PTB)"/>
    <property type="match status" value="1"/>
</dbReference>
<feature type="region of interest" description="Disordered" evidence="2">
    <location>
        <begin position="2239"/>
        <end position="2368"/>
    </location>
</feature>
<dbReference type="SUPFAM" id="SSF54236">
    <property type="entry name" value="Ubiquitin-like"/>
    <property type="match status" value="1"/>
</dbReference>
<dbReference type="InterPro" id="IPR000159">
    <property type="entry name" value="RA_dom"/>
</dbReference>
<dbReference type="InterPro" id="IPR047887">
    <property type="entry name" value="ARHGAP20_PH"/>
</dbReference>
<dbReference type="GO" id="GO:0005096">
    <property type="term" value="F:GTPase activator activity"/>
    <property type="evidence" value="ECO:0007669"/>
    <property type="project" value="UniProtKB-KW"/>
</dbReference>
<feature type="region of interest" description="Disordered" evidence="2">
    <location>
        <begin position="1990"/>
        <end position="2014"/>
    </location>
</feature>
<feature type="compositionally biased region" description="Low complexity" evidence="2">
    <location>
        <begin position="2561"/>
        <end position="2575"/>
    </location>
</feature>
<evidence type="ECO:0000313" key="5">
    <source>
        <dbReference type="EMBL" id="RUS92027.1"/>
    </source>
</evidence>
<proteinExistence type="predicted"/>